<proteinExistence type="predicted"/>
<geneLocation type="plasmid" evidence="1">
    <name>pSARC14-41</name>
</geneLocation>
<dbReference type="AlphaFoldDB" id="I3W3W7"/>
<keyword evidence="1" id="KW-0614">Plasmid</keyword>
<name>I3W3W7_SALER</name>
<sequence>MTATVILNKIKGAPGDVSGQIPAHWWPTPLASFRLRVNSPGAWTNSLF</sequence>
<accession>I3W3W7</accession>
<reference evidence="1" key="1">
    <citation type="submission" date="2012-01" db="EMBL/GenBank/DDBJ databases">
        <authorList>
            <person name="Summers A.O."/>
            <person name="Wireman J."/>
            <person name="Williams L.E."/>
            <person name="Farina S."/>
        </authorList>
    </citation>
    <scope>NUCLEOTIDE SEQUENCE</scope>
    <source>
        <strain evidence="1">SARC14</strain>
        <plasmid evidence="1">pSARC14-41</plasmid>
    </source>
</reference>
<dbReference type="EMBL" id="JQ418540">
    <property type="protein sequence ID" value="AFK90294.1"/>
    <property type="molecule type" value="Genomic_DNA"/>
</dbReference>
<organism evidence="1">
    <name type="scientific">Salmonella enterica subsp. indica</name>
    <dbReference type="NCBI Taxonomy" id="59207"/>
    <lineage>
        <taxon>Bacteria</taxon>
        <taxon>Pseudomonadati</taxon>
        <taxon>Pseudomonadota</taxon>
        <taxon>Gammaproteobacteria</taxon>
        <taxon>Enterobacterales</taxon>
        <taxon>Enterobacteriaceae</taxon>
        <taxon>Salmonella</taxon>
    </lineage>
</organism>
<protein>
    <submittedName>
        <fullName evidence="1">Uncharacterized protein</fullName>
    </submittedName>
</protein>
<evidence type="ECO:0000313" key="1">
    <source>
        <dbReference type="EMBL" id="AFK90294.1"/>
    </source>
</evidence>